<dbReference type="Gene3D" id="3.10.450.50">
    <property type="match status" value="1"/>
</dbReference>
<dbReference type="Pfam" id="PF07366">
    <property type="entry name" value="SnoaL"/>
    <property type="match status" value="1"/>
</dbReference>
<protein>
    <recommendedName>
        <fullName evidence="3">Ester cyclase</fullName>
    </recommendedName>
</protein>
<dbReference type="EMBL" id="CP020442">
    <property type="protein sequence ID" value="ARC38111.1"/>
    <property type="molecule type" value="Genomic_DNA"/>
</dbReference>
<accession>A0A1V0GWC5</accession>
<organism evidence="1 2">
    <name type="scientific">Paracoccus yeei</name>
    <dbReference type="NCBI Taxonomy" id="147645"/>
    <lineage>
        <taxon>Bacteria</taxon>
        <taxon>Pseudomonadati</taxon>
        <taxon>Pseudomonadota</taxon>
        <taxon>Alphaproteobacteria</taxon>
        <taxon>Rhodobacterales</taxon>
        <taxon>Paracoccaceae</taxon>
        <taxon>Paracoccus</taxon>
    </lineage>
</organism>
<dbReference type="GO" id="GO:0030638">
    <property type="term" value="P:polyketide metabolic process"/>
    <property type="evidence" value="ECO:0007669"/>
    <property type="project" value="InterPro"/>
</dbReference>
<evidence type="ECO:0000313" key="1">
    <source>
        <dbReference type="EMBL" id="ARC38111.1"/>
    </source>
</evidence>
<dbReference type="KEGG" id="pye:A6J80_18685"/>
<dbReference type="SUPFAM" id="SSF54427">
    <property type="entry name" value="NTF2-like"/>
    <property type="match status" value="1"/>
</dbReference>
<proteinExistence type="predicted"/>
<name>A0A1V0GWC5_9RHOB</name>
<dbReference type="InterPro" id="IPR009959">
    <property type="entry name" value="Cyclase_SnoaL-like"/>
</dbReference>
<evidence type="ECO:0008006" key="3">
    <source>
        <dbReference type="Google" id="ProtNLM"/>
    </source>
</evidence>
<sequence length="214" mass="24273">MQRAMRRAFRSGSGIGGNLRTGCARLLVFFFQCDKSMFAWRPQSREPVNQKEQIMPVGNETNLRGDDPTLSQRARELIRIGEIGIARENAAEMSKFFHPDFRFYGPDGGALTREELWDFFAACRAAFDDFAVTRQQIFEDRQYLGARTTFSGIFARPFTASPVGTIQPSGKPMFFNINNVFGYAPDGTLIEEWAQYDSRLFLERLGVRLIPASA</sequence>
<dbReference type="InterPro" id="IPR032710">
    <property type="entry name" value="NTF2-like_dom_sf"/>
</dbReference>
<dbReference type="AlphaFoldDB" id="A0A1V0GWC5"/>
<keyword evidence="2" id="KW-1185">Reference proteome</keyword>
<reference evidence="1" key="1">
    <citation type="submission" date="2017-12" db="EMBL/GenBank/DDBJ databases">
        <title>FDA dAtabase for Regulatory Grade micrObial Sequences (FDA-ARGOS): Supporting development and validation of Infectious Disease Dx tests.</title>
        <authorList>
            <person name="Campos J."/>
            <person name="Goldberg B."/>
            <person name="Tallon L."/>
            <person name="Sadzewicz L."/>
            <person name="Sengamalay N."/>
            <person name="Ott S."/>
            <person name="Godinez A."/>
            <person name="Nagaraj S."/>
            <person name="Vyas G."/>
            <person name="Aluvathingal J."/>
            <person name="Nadendla S."/>
            <person name="Geyer C."/>
            <person name="Nandy P."/>
            <person name="Hobson J."/>
            <person name="Sichtig H."/>
        </authorList>
    </citation>
    <scope>NUCLEOTIDE SEQUENCE</scope>
    <source>
        <strain evidence="1">FDAARGOS_252</strain>
    </source>
</reference>
<dbReference type="Proteomes" id="UP000191257">
    <property type="component" value="Chromosome"/>
</dbReference>
<evidence type="ECO:0000313" key="2">
    <source>
        <dbReference type="Proteomes" id="UP000191257"/>
    </source>
</evidence>
<gene>
    <name evidence="1" type="ORF">A6J80_18685</name>
</gene>